<dbReference type="Proteomes" id="UP001431783">
    <property type="component" value="Unassembled WGS sequence"/>
</dbReference>
<keyword evidence="4" id="KW-0206">Cytoskeleton</keyword>
<name>A0AAW1V6J3_9CUCU</name>
<feature type="compositionally biased region" description="Low complexity" evidence="7">
    <location>
        <begin position="520"/>
        <end position="551"/>
    </location>
</feature>
<dbReference type="GO" id="GO:0008017">
    <property type="term" value="F:microtubule binding"/>
    <property type="evidence" value="ECO:0007669"/>
    <property type="project" value="InterPro"/>
</dbReference>
<dbReference type="GO" id="GO:0003777">
    <property type="term" value="F:microtubule motor activity"/>
    <property type="evidence" value="ECO:0007669"/>
    <property type="project" value="InterPro"/>
</dbReference>
<evidence type="ECO:0000256" key="3">
    <source>
        <dbReference type="ARBA" id="ARBA00022840"/>
    </source>
</evidence>
<evidence type="ECO:0000259" key="8">
    <source>
        <dbReference type="PROSITE" id="PS50067"/>
    </source>
</evidence>
<dbReference type="SUPFAM" id="SSF52540">
    <property type="entry name" value="P-loop containing nucleoside triphosphate hydrolases"/>
    <property type="match status" value="1"/>
</dbReference>
<feature type="region of interest" description="Disordered" evidence="7">
    <location>
        <begin position="481"/>
        <end position="556"/>
    </location>
</feature>
<evidence type="ECO:0000256" key="1">
    <source>
        <dbReference type="ARBA" id="ARBA00004245"/>
    </source>
</evidence>
<dbReference type="Gene3D" id="3.40.850.10">
    <property type="entry name" value="Kinesin motor domain"/>
    <property type="match status" value="1"/>
</dbReference>
<dbReference type="GO" id="GO:0005524">
    <property type="term" value="F:ATP binding"/>
    <property type="evidence" value="ECO:0007669"/>
    <property type="project" value="UniProtKB-UniRule"/>
</dbReference>
<dbReference type="InterPro" id="IPR027417">
    <property type="entry name" value="P-loop_NTPase"/>
</dbReference>
<organism evidence="9 10">
    <name type="scientific">Henosepilachna vigintioctopunctata</name>
    <dbReference type="NCBI Taxonomy" id="420089"/>
    <lineage>
        <taxon>Eukaryota</taxon>
        <taxon>Metazoa</taxon>
        <taxon>Ecdysozoa</taxon>
        <taxon>Arthropoda</taxon>
        <taxon>Hexapoda</taxon>
        <taxon>Insecta</taxon>
        <taxon>Pterygota</taxon>
        <taxon>Neoptera</taxon>
        <taxon>Endopterygota</taxon>
        <taxon>Coleoptera</taxon>
        <taxon>Polyphaga</taxon>
        <taxon>Cucujiformia</taxon>
        <taxon>Coccinelloidea</taxon>
        <taxon>Coccinellidae</taxon>
        <taxon>Epilachninae</taxon>
        <taxon>Epilachnini</taxon>
        <taxon>Henosepilachna</taxon>
    </lineage>
</organism>
<dbReference type="PANTHER" id="PTHR24115">
    <property type="entry name" value="KINESIN-RELATED"/>
    <property type="match status" value="1"/>
</dbReference>
<dbReference type="GO" id="GO:0005871">
    <property type="term" value="C:kinesin complex"/>
    <property type="evidence" value="ECO:0007669"/>
    <property type="project" value="TreeGrafter"/>
</dbReference>
<keyword evidence="2 5" id="KW-0547">Nucleotide-binding</keyword>
<dbReference type="PRINTS" id="PR00380">
    <property type="entry name" value="KINESINHEAVY"/>
</dbReference>
<dbReference type="InterPro" id="IPR001752">
    <property type="entry name" value="Kinesin_motor_dom"/>
</dbReference>
<accession>A0AAW1V6J3</accession>
<feature type="compositionally biased region" description="Polar residues" evidence="7">
    <location>
        <begin position="493"/>
        <end position="504"/>
    </location>
</feature>
<comment type="subcellular location">
    <subcellularLocation>
        <location evidence="1">Cytoplasm</location>
        <location evidence="1">Cytoskeleton</location>
    </subcellularLocation>
</comment>
<dbReference type="EMBL" id="JARQZJ010000126">
    <property type="protein sequence ID" value="KAK9890899.1"/>
    <property type="molecule type" value="Genomic_DNA"/>
</dbReference>
<keyword evidence="10" id="KW-1185">Reference proteome</keyword>
<reference evidence="9 10" key="1">
    <citation type="submission" date="2023-03" db="EMBL/GenBank/DDBJ databases">
        <title>Genome insight into feeding habits of ladybird beetles.</title>
        <authorList>
            <person name="Li H.-S."/>
            <person name="Huang Y.-H."/>
            <person name="Pang H."/>
        </authorList>
    </citation>
    <scope>NUCLEOTIDE SEQUENCE [LARGE SCALE GENOMIC DNA]</scope>
    <source>
        <strain evidence="9">SYSU_2023b</strain>
        <tissue evidence="9">Whole body</tissue>
    </source>
</reference>
<dbReference type="SMART" id="SM00129">
    <property type="entry name" value="KISc"/>
    <property type="match status" value="1"/>
</dbReference>
<comment type="similarity">
    <text evidence="5">Belongs to the TRAFAC class myosin-kinesin ATPase superfamily. Kinesin family.</text>
</comment>
<evidence type="ECO:0000313" key="10">
    <source>
        <dbReference type="Proteomes" id="UP001431783"/>
    </source>
</evidence>
<keyword evidence="3 5" id="KW-0067">ATP-binding</keyword>
<dbReference type="InterPro" id="IPR027640">
    <property type="entry name" value="Kinesin-like_fam"/>
</dbReference>
<dbReference type="GO" id="GO:0005874">
    <property type="term" value="C:microtubule"/>
    <property type="evidence" value="ECO:0007669"/>
    <property type="project" value="TreeGrafter"/>
</dbReference>
<sequence>MVIKFKKLFGDAKIFYRIFPSEAINWDNIRVLENGKFIQVHRVRSGTKENSKEKIFKQFETDGILYNISQNDIYNTVMNGVIESVFQGQNAIVLAFGQTCSGKSSTIGGLHFIYKDRGIIPRCIENIFNLKEQLPKNLQLDIEISYVEILSMLQANDLLKPYPSQVDKHNIGKTLQKIKVATDVETLQYLFIAEGKKEFTCDTNYPSHIGSSIFTFHVTLRNMNFSDPYRVESKLHIIDLAGNDNFGDNSSHFKRSNHVGMANCTKSFMEHFLLLLSENDQELIRVKKRTNIVSQYLGDSFSRDSLLRFIGHLKTKPEDLFHAISMLRFGQIVKNLKPLGTTILLKDNELMKIATLQAKLDDIRKEKAILEMLRNEEPKELCQERIMQIQRIVEEFIRHQIDEDLLLKLGDIKAIVRIMKDKIAICEEEKALLEANILVPEDLQPTKIDVSLSAQRSLSLKQKQMNKLSDIAPPQPVAAQSVNIKENGKSHTSKTSQTKVTSRRASIGPERIIMNKKSKMSSSSLNNAPKRSSGSGKRKSVVVTESTASVEKSTKKISAEPQFPGSLMNAASLFLPEIIPDHNEVLKEYLNSDKTIYKSALEEYKKNEIDASEIYQKYLKEMKVLNSLFEILDLRKNEMMQSKFVSQFSRKQEVDDHGNIVKSEIEEKCQENLKKAEQDVASQQEIVLSTQADLKITLNTRQQIRNEIKNEFEEFCKNKYNVPIPTAEEIHESTMLEKEVRNGIGGDHSETEKAIDEFTQEAVYTEIYRNLKKLMINESKKKMEFLKKSIKWIHNSQIMDK</sequence>
<dbReference type="PROSITE" id="PS50067">
    <property type="entry name" value="KINESIN_MOTOR_2"/>
    <property type="match status" value="1"/>
</dbReference>
<feature type="binding site" evidence="5">
    <location>
        <begin position="97"/>
        <end position="104"/>
    </location>
    <ligand>
        <name>ATP</name>
        <dbReference type="ChEBI" id="CHEBI:30616"/>
    </ligand>
</feature>
<evidence type="ECO:0000256" key="5">
    <source>
        <dbReference type="PROSITE-ProRule" id="PRU00283"/>
    </source>
</evidence>
<dbReference type="AlphaFoldDB" id="A0AAW1V6J3"/>
<evidence type="ECO:0000256" key="6">
    <source>
        <dbReference type="SAM" id="Coils"/>
    </source>
</evidence>
<evidence type="ECO:0000256" key="4">
    <source>
        <dbReference type="ARBA" id="ARBA00023212"/>
    </source>
</evidence>
<dbReference type="GO" id="GO:0007018">
    <property type="term" value="P:microtubule-based movement"/>
    <property type="evidence" value="ECO:0007669"/>
    <property type="project" value="InterPro"/>
</dbReference>
<keyword evidence="4" id="KW-0963">Cytoplasm</keyword>
<comment type="caution">
    <text evidence="9">The sequence shown here is derived from an EMBL/GenBank/DDBJ whole genome shotgun (WGS) entry which is preliminary data.</text>
</comment>
<evidence type="ECO:0000256" key="7">
    <source>
        <dbReference type="SAM" id="MobiDB-lite"/>
    </source>
</evidence>
<evidence type="ECO:0000256" key="2">
    <source>
        <dbReference type="ARBA" id="ARBA00022741"/>
    </source>
</evidence>
<gene>
    <name evidence="9" type="ORF">WA026_012241</name>
</gene>
<keyword evidence="6" id="KW-0175">Coiled coil</keyword>
<feature type="coiled-coil region" evidence="6">
    <location>
        <begin position="346"/>
        <end position="376"/>
    </location>
</feature>
<protein>
    <recommendedName>
        <fullName evidence="8">Kinesin motor domain-containing protein</fullName>
    </recommendedName>
</protein>
<feature type="domain" description="Kinesin motor" evidence="8">
    <location>
        <begin position="11"/>
        <end position="336"/>
    </location>
</feature>
<keyword evidence="5" id="KW-0505">Motor protein</keyword>
<dbReference type="Pfam" id="PF00225">
    <property type="entry name" value="Kinesin"/>
    <property type="match status" value="1"/>
</dbReference>
<proteinExistence type="inferred from homology"/>
<dbReference type="PANTHER" id="PTHR24115:SF191">
    <property type="entry name" value="KINESIN-LIKE PROTEIN KIF9"/>
    <property type="match status" value="1"/>
</dbReference>
<evidence type="ECO:0000313" key="9">
    <source>
        <dbReference type="EMBL" id="KAK9890899.1"/>
    </source>
</evidence>
<dbReference type="GO" id="GO:0016887">
    <property type="term" value="F:ATP hydrolysis activity"/>
    <property type="evidence" value="ECO:0007669"/>
    <property type="project" value="TreeGrafter"/>
</dbReference>
<dbReference type="InterPro" id="IPR036961">
    <property type="entry name" value="Kinesin_motor_dom_sf"/>
</dbReference>